<protein>
    <submittedName>
        <fullName evidence="2">Myb_DNA-bind_3 domain-containing protein</fullName>
    </submittedName>
</protein>
<name>A0A1Q3BPW6_CEPFO</name>
<keyword evidence="3" id="KW-1185">Reference proteome</keyword>
<reference evidence="3" key="1">
    <citation type="submission" date="2016-04" db="EMBL/GenBank/DDBJ databases">
        <title>Cephalotus genome sequencing.</title>
        <authorList>
            <person name="Fukushima K."/>
            <person name="Hasebe M."/>
            <person name="Fang X."/>
        </authorList>
    </citation>
    <scope>NUCLEOTIDE SEQUENCE [LARGE SCALE GENOMIC DNA]</scope>
    <source>
        <strain evidence="3">cv. St1</strain>
    </source>
</reference>
<evidence type="ECO:0000259" key="1">
    <source>
        <dbReference type="Pfam" id="PF12776"/>
    </source>
</evidence>
<evidence type="ECO:0000313" key="2">
    <source>
        <dbReference type="EMBL" id="GAV70097.1"/>
    </source>
</evidence>
<dbReference type="Pfam" id="PF12776">
    <property type="entry name" value="Myb_DNA-bind_3"/>
    <property type="match status" value="1"/>
</dbReference>
<dbReference type="AlphaFoldDB" id="A0A1Q3BPW6"/>
<dbReference type="InterPro" id="IPR024752">
    <property type="entry name" value="Myb/SANT-like_dom"/>
</dbReference>
<feature type="domain" description="Myb/SANT-like" evidence="1">
    <location>
        <begin position="2"/>
        <end position="88"/>
    </location>
</feature>
<dbReference type="PANTHER" id="PTHR31704:SF37">
    <property type="entry name" value="HEAT SHOCK PROTEIN"/>
    <property type="match status" value="1"/>
</dbReference>
<comment type="caution">
    <text evidence="2">The sequence shown here is derived from an EMBL/GenBank/DDBJ whole genome shotgun (WGS) entry which is preliminary data.</text>
</comment>
<evidence type="ECO:0000313" key="3">
    <source>
        <dbReference type="Proteomes" id="UP000187406"/>
    </source>
</evidence>
<dbReference type="PANTHER" id="PTHR31704">
    <property type="entry name" value="MYB/SANT-LIKE DNA-BINDING DOMAIN PROTEIN-RELATED"/>
    <property type="match status" value="1"/>
</dbReference>
<sequence>MIFCDAIIKEIASGGLVNTHLSNDGSRNVVKAFNTATGKNNDYHQLKNKWDQLKKDYSLWKDLIGNNTGLGWSYTKQTVDATDEWWEKKSELFPKAKKFRLHGIDPELQDKLCDIFSPIIASRSHAWAPSNGSLPTECVNMVEDGGDSKDEELNISLENITTNPTQKSDISTSKRKNTIGGTQLNLKKGKKGGGKVGGASTMSLDIERLIVAYEARSIAKSATDRAFSIRACMELLNVMPGVPPGGELWCFATRLFMNKNKRDMFFVLNDDLRLVWLNNEKLTEGNI</sequence>
<proteinExistence type="predicted"/>
<dbReference type="OrthoDB" id="1676438at2759"/>
<dbReference type="InParanoid" id="A0A1Q3BPW6"/>
<organism evidence="2 3">
    <name type="scientific">Cephalotus follicularis</name>
    <name type="common">Albany pitcher plant</name>
    <dbReference type="NCBI Taxonomy" id="3775"/>
    <lineage>
        <taxon>Eukaryota</taxon>
        <taxon>Viridiplantae</taxon>
        <taxon>Streptophyta</taxon>
        <taxon>Embryophyta</taxon>
        <taxon>Tracheophyta</taxon>
        <taxon>Spermatophyta</taxon>
        <taxon>Magnoliopsida</taxon>
        <taxon>eudicotyledons</taxon>
        <taxon>Gunneridae</taxon>
        <taxon>Pentapetalae</taxon>
        <taxon>rosids</taxon>
        <taxon>fabids</taxon>
        <taxon>Oxalidales</taxon>
        <taxon>Cephalotaceae</taxon>
        <taxon>Cephalotus</taxon>
    </lineage>
</organism>
<dbReference type="EMBL" id="BDDD01000778">
    <property type="protein sequence ID" value="GAV70097.1"/>
    <property type="molecule type" value="Genomic_DNA"/>
</dbReference>
<gene>
    <name evidence="2" type="ORF">CFOL_v3_13595</name>
</gene>
<accession>A0A1Q3BPW6</accession>
<dbReference type="Proteomes" id="UP000187406">
    <property type="component" value="Unassembled WGS sequence"/>
</dbReference>
<dbReference type="FunCoup" id="A0A1Q3BPW6">
    <property type="interactions" value="2023"/>
</dbReference>